<accession>A0A4P8MW79</accession>
<proteinExistence type="predicted"/>
<evidence type="ECO:0000313" key="1">
    <source>
        <dbReference type="EMBL" id="QCQ58120.1"/>
    </source>
</evidence>
<reference evidence="1 2" key="1">
    <citation type="submission" date="2019-03" db="EMBL/GenBank/DDBJ databases">
        <title>Genomic and seasonal variations among aquatic phages infecting the Baltic Sea Gammaproteobacteria Rheinheimera sp. bal341.</title>
        <authorList>
            <person name="Nilsson E."/>
            <person name="Li K."/>
            <person name="Fridlund J."/>
            <person name="Sulcius S."/>
            <person name="Bunse C."/>
            <person name="Karlsson C.M.G."/>
            <person name="Lindh M."/>
            <person name="Lundin D."/>
            <person name="Pinhassi J."/>
            <person name="Holmfeldt K."/>
        </authorList>
    </citation>
    <scope>NUCLEOTIDE SEQUENCE [LARGE SCALE GENOMIC DNA]</scope>
</reference>
<sequence length="124" mass="11893">MSIHVDIQNAMVAAAAGALPTGSSLVLYDGTAPANVNAALSGNNVLATFTTAGWGAASAGSITASAITGVTATGTGAATFVRCLVGAVAKYQAQVGGAVVIDNANIVTGGTVNVTGWTLTQPSA</sequence>
<gene>
    <name evidence="1" type="ORF">Barba1S_gp133</name>
</gene>
<name>A0A4P8MW79_9CAUD</name>
<evidence type="ECO:0000313" key="2">
    <source>
        <dbReference type="Proteomes" id="UP000300052"/>
    </source>
</evidence>
<protein>
    <submittedName>
        <fullName evidence="1">Uncharacterized protein</fullName>
    </submittedName>
</protein>
<dbReference type="Proteomes" id="UP000300052">
    <property type="component" value="Genome"/>
</dbReference>
<organism evidence="1 2">
    <name type="scientific">Rheinheimera phage vB_RspM_Barba1S</name>
    <dbReference type="NCBI Taxonomy" id="2565660"/>
    <lineage>
        <taxon>Viruses</taxon>
        <taxon>Duplodnaviria</taxon>
        <taxon>Heunggongvirae</taxon>
        <taxon>Uroviricota</taxon>
        <taxon>Caudoviricetes</taxon>
        <taxon>Barbavirus</taxon>
        <taxon>Barbavirus barba18A</taxon>
    </lineage>
</organism>
<dbReference type="EMBL" id="MK719702">
    <property type="protein sequence ID" value="QCQ58120.1"/>
    <property type="molecule type" value="Genomic_DNA"/>
</dbReference>